<dbReference type="EMBL" id="JAPDHF010000005">
    <property type="protein sequence ID" value="KAJ4017559.1"/>
    <property type="molecule type" value="Genomic_DNA"/>
</dbReference>
<accession>A0A9W8PUW5</accession>
<comment type="caution">
    <text evidence="4">The sequence shown here is derived from an EMBL/GenBank/DDBJ whole genome shotgun (WGS) entry which is preliminary data.</text>
</comment>
<dbReference type="PRINTS" id="PR00819">
    <property type="entry name" value="CBXCFQXSUPER"/>
</dbReference>
<dbReference type="Proteomes" id="UP001152130">
    <property type="component" value="Unassembled WGS sequence"/>
</dbReference>
<evidence type="ECO:0000256" key="2">
    <source>
        <dbReference type="ARBA" id="ARBA00022840"/>
    </source>
</evidence>
<dbReference type="InterPro" id="IPR003593">
    <property type="entry name" value="AAA+_ATPase"/>
</dbReference>
<gene>
    <name evidence="4" type="ORF">NW766_003624</name>
</gene>
<evidence type="ECO:0000313" key="5">
    <source>
        <dbReference type="Proteomes" id="UP001152130"/>
    </source>
</evidence>
<dbReference type="AlphaFoldDB" id="A0A9W8PUW5"/>
<sequence length="292" mass="33529">MDKKEWGKIQSIWNTEAFELLVIEQKTKDLIQAVVSNQLRSTENADLIRGKGNGLFILLHGGPGTGKTLTAESVAEVARRPLYRVTCGDIGTKAEAVEEYLHVVLHLGKTWGCVVLLDEADVFLEQRSMVNLERNALVSVFLRVLEYYDGILILTSNRVGTFDEAFKSRIQLNLRYKNLDRNQRWNIWNNFIIRLKRLDEESGANVKEELSHGIKFDEITGNLDKLADANLNGRQIRNVISTARQLARYRQVAMGYEHLEAVIHEAEKFDEYLLELNNAYSADEIRRDKHER</sequence>
<dbReference type="Pfam" id="PF00004">
    <property type="entry name" value="AAA"/>
    <property type="match status" value="1"/>
</dbReference>
<keyword evidence="5" id="KW-1185">Reference proteome</keyword>
<dbReference type="GO" id="GO:0016887">
    <property type="term" value="F:ATP hydrolysis activity"/>
    <property type="evidence" value="ECO:0007669"/>
    <property type="project" value="InterPro"/>
</dbReference>
<evidence type="ECO:0000313" key="4">
    <source>
        <dbReference type="EMBL" id="KAJ4017559.1"/>
    </source>
</evidence>
<dbReference type="GO" id="GO:0005524">
    <property type="term" value="F:ATP binding"/>
    <property type="evidence" value="ECO:0007669"/>
    <property type="project" value="UniProtKB-KW"/>
</dbReference>
<dbReference type="InterPro" id="IPR003959">
    <property type="entry name" value="ATPase_AAA_core"/>
</dbReference>
<dbReference type="CDD" id="cd19481">
    <property type="entry name" value="RecA-like_protease"/>
    <property type="match status" value="1"/>
</dbReference>
<organism evidence="4 5">
    <name type="scientific">Fusarium irregulare</name>
    <dbReference type="NCBI Taxonomy" id="2494466"/>
    <lineage>
        <taxon>Eukaryota</taxon>
        <taxon>Fungi</taxon>
        <taxon>Dikarya</taxon>
        <taxon>Ascomycota</taxon>
        <taxon>Pezizomycotina</taxon>
        <taxon>Sordariomycetes</taxon>
        <taxon>Hypocreomycetidae</taxon>
        <taxon>Hypocreales</taxon>
        <taxon>Nectriaceae</taxon>
        <taxon>Fusarium</taxon>
        <taxon>Fusarium incarnatum-equiseti species complex</taxon>
    </lineage>
</organism>
<dbReference type="PANTHER" id="PTHR46411:SF2">
    <property type="entry name" value="AAA+ ATPASE DOMAIN-CONTAINING PROTEIN"/>
    <property type="match status" value="1"/>
</dbReference>
<dbReference type="InterPro" id="IPR027417">
    <property type="entry name" value="P-loop_NTPase"/>
</dbReference>
<keyword evidence="2" id="KW-0067">ATP-binding</keyword>
<dbReference type="InterPro" id="IPR000641">
    <property type="entry name" value="CbxX/CfxQ"/>
</dbReference>
<dbReference type="SMART" id="SM00382">
    <property type="entry name" value="AAA"/>
    <property type="match status" value="1"/>
</dbReference>
<protein>
    <recommendedName>
        <fullName evidence="3">AAA+ ATPase domain-containing protein</fullName>
    </recommendedName>
</protein>
<proteinExistence type="predicted"/>
<dbReference type="InterPro" id="IPR056599">
    <property type="entry name" value="AAA_lid_fung"/>
</dbReference>
<evidence type="ECO:0000259" key="3">
    <source>
        <dbReference type="SMART" id="SM00382"/>
    </source>
</evidence>
<dbReference type="Gene3D" id="3.40.50.300">
    <property type="entry name" value="P-loop containing nucleotide triphosphate hydrolases"/>
    <property type="match status" value="1"/>
</dbReference>
<evidence type="ECO:0000256" key="1">
    <source>
        <dbReference type="ARBA" id="ARBA00022741"/>
    </source>
</evidence>
<dbReference type="SUPFAM" id="SSF52540">
    <property type="entry name" value="P-loop containing nucleoside triphosphate hydrolases"/>
    <property type="match status" value="1"/>
</dbReference>
<name>A0A9W8PUW5_9HYPO</name>
<dbReference type="Pfam" id="PF23232">
    <property type="entry name" value="AAA_lid_13"/>
    <property type="match status" value="1"/>
</dbReference>
<dbReference type="OrthoDB" id="10042665at2759"/>
<feature type="domain" description="AAA+ ATPase" evidence="3">
    <location>
        <begin position="53"/>
        <end position="180"/>
    </location>
</feature>
<dbReference type="PANTHER" id="PTHR46411">
    <property type="entry name" value="FAMILY ATPASE, PUTATIVE-RELATED"/>
    <property type="match status" value="1"/>
</dbReference>
<keyword evidence="1" id="KW-0547">Nucleotide-binding</keyword>
<reference evidence="4" key="1">
    <citation type="submission" date="2022-10" db="EMBL/GenBank/DDBJ databases">
        <title>Fusarium specimens isolated from Avocado Roots.</title>
        <authorList>
            <person name="Stajich J."/>
            <person name="Roper C."/>
            <person name="Heimlech-Rivalta G."/>
        </authorList>
    </citation>
    <scope>NUCLEOTIDE SEQUENCE</scope>
    <source>
        <strain evidence="4">CF00143</strain>
    </source>
</reference>